<evidence type="ECO:0000313" key="2">
    <source>
        <dbReference type="Proteomes" id="UP000242814"/>
    </source>
</evidence>
<organism evidence="1 2">
    <name type="scientific">Paracoccidioides brasiliensis</name>
    <dbReference type="NCBI Taxonomy" id="121759"/>
    <lineage>
        <taxon>Eukaryota</taxon>
        <taxon>Fungi</taxon>
        <taxon>Dikarya</taxon>
        <taxon>Ascomycota</taxon>
        <taxon>Pezizomycotina</taxon>
        <taxon>Eurotiomycetes</taxon>
        <taxon>Eurotiomycetidae</taxon>
        <taxon>Onygenales</taxon>
        <taxon>Ajellomycetaceae</taxon>
        <taxon>Paracoccidioides</taxon>
    </lineage>
</organism>
<dbReference type="EMBL" id="LZYO01000111">
    <property type="protein sequence ID" value="ODH33565.1"/>
    <property type="molecule type" value="Genomic_DNA"/>
</dbReference>
<dbReference type="Proteomes" id="UP000242814">
    <property type="component" value="Unassembled WGS sequence"/>
</dbReference>
<dbReference type="VEuPathDB" id="FungiDB:PABG_02031"/>
<gene>
    <name evidence="1" type="ORF">ACO22_03313</name>
</gene>
<comment type="caution">
    <text evidence="1">The sequence shown here is derived from an EMBL/GenBank/DDBJ whole genome shotgun (WGS) entry which is preliminary data.</text>
</comment>
<protein>
    <submittedName>
        <fullName evidence="1">Uncharacterized protein</fullName>
    </submittedName>
</protein>
<evidence type="ECO:0000313" key="1">
    <source>
        <dbReference type="EMBL" id="ODH33565.1"/>
    </source>
</evidence>
<sequence>ATEFSPPNTQGEARPKTDRLVELLSWVIPKRELDRGVGARGGAFEEEERATRTYAIVTRLGPSPNKTGSLLVYKWKRKLRPESDHIALVTEISYRCLPKMEKKKEKKLSLLTPPCYTFAALPPCRFVVYASSLTAEPDSILRVYQPESPVTIHIFLHS</sequence>
<name>A0A1D2JGA6_PARBR</name>
<reference evidence="1 2" key="1">
    <citation type="submission" date="2016-06" db="EMBL/GenBank/DDBJ databases">
        <authorList>
            <person name="Kjaerup R.B."/>
            <person name="Dalgaard T.S."/>
            <person name="Juul-Madsen H.R."/>
        </authorList>
    </citation>
    <scope>NUCLEOTIDE SEQUENCE [LARGE SCALE GENOMIC DNA]</scope>
    <source>
        <strain evidence="1 2">Pb300</strain>
    </source>
</reference>
<dbReference type="AlphaFoldDB" id="A0A1D2JGA6"/>
<accession>A0A1D2JGA6</accession>
<proteinExistence type="predicted"/>
<feature type="non-terminal residue" evidence="1">
    <location>
        <position position="1"/>
    </location>
</feature>